<dbReference type="InterPro" id="IPR017937">
    <property type="entry name" value="Thioredoxin_CS"/>
</dbReference>
<comment type="caution">
    <text evidence="4">The sequence shown here is derived from an EMBL/GenBank/DDBJ whole genome shotgun (WGS) entry which is preliminary data.</text>
</comment>
<dbReference type="EMBL" id="JAKIXB020000048">
    <property type="protein sequence ID" value="KAL1592197.1"/>
    <property type="molecule type" value="Genomic_DNA"/>
</dbReference>
<evidence type="ECO:0000256" key="1">
    <source>
        <dbReference type="ARBA" id="ARBA00008987"/>
    </source>
</evidence>
<sequence>MPGKIIPVTSASHFETLINSSTYTIVDFYADWCGPCKAIAPVFQTLAEKETKPGKLQFVKVDVDAQQEVAKKYGVSAYVHFFWMKRRHLAGMPTFLVIKSKSVIETIRGANPSALTAAVRKASNDTGAGGAGSAAFASKGRTLGSANQPVRTVGEGPLAGLQRLMTGNGGFTDMAIRFVALYLLPIRTPNRKRVKWGKGPETDVGAHRRFKEDRLTRISAQGALWRVSDNAEALLERWPRKARLLMNRVVDSDNDTPLALLMSDFGKQRRFNSVWSSMICFLLYCTEENGALKRMGLELSEEQEDDLLDIAVVMSFQGYPRPGDDGDGSPVDHAMHAYIMTLLTDRDATPSTNPLLWWVIVLVRSSIEDGPEDFISRGHFARNILPMDLDIAQRLEGIEHFAKVFLLDLAFNTWDPADKEQLLSVQEDLNAADNSWLGERSSIRPAERETDKLKCTSPAWKSMLLHLEHTFAKHTKTPQGAALHPILTLRQELRALR</sequence>
<dbReference type="PROSITE" id="PS00194">
    <property type="entry name" value="THIOREDOXIN_1"/>
    <property type="match status" value="1"/>
</dbReference>
<feature type="domain" description="Thioredoxin" evidence="3">
    <location>
        <begin position="1"/>
        <end position="124"/>
    </location>
</feature>
<dbReference type="InterPro" id="IPR036249">
    <property type="entry name" value="Thioredoxin-like_sf"/>
</dbReference>
<keyword evidence="5" id="KW-1185">Reference proteome</keyword>
<reference evidence="4 5" key="1">
    <citation type="submission" date="2024-02" db="EMBL/GenBank/DDBJ databases">
        <title>De novo assembly and annotation of 12 fungi associated with fruit tree decline syndrome in Ontario, Canada.</title>
        <authorList>
            <person name="Sulman M."/>
            <person name="Ellouze W."/>
            <person name="Ilyukhin E."/>
        </authorList>
    </citation>
    <scope>NUCLEOTIDE SEQUENCE [LARGE SCALE GENOMIC DNA]</scope>
    <source>
        <strain evidence="4 5">M97-236</strain>
    </source>
</reference>
<dbReference type="PRINTS" id="PR00421">
    <property type="entry name" value="THIOREDOXIN"/>
</dbReference>
<comment type="similarity">
    <text evidence="1">Belongs to the thioredoxin family.</text>
</comment>
<dbReference type="Gene3D" id="3.40.30.10">
    <property type="entry name" value="Glutaredoxin"/>
    <property type="match status" value="1"/>
</dbReference>
<dbReference type="CDD" id="cd02947">
    <property type="entry name" value="TRX_family"/>
    <property type="match status" value="1"/>
</dbReference>
<dbReference type="PROSITE" id="PS51352">
    <property type="entry name" value="THIOREDOXIN_2"/>
    <property type="match status" value="1"/>
</dbReference>
<evidence type="ECO:0000313" key="5">
    <source>
        <dbReference type="Proteomes" id="UP001521222"/>
    </source>
</evidence>
<accession>A0ABR3QK47</accession>
<dbReference type="Proteomes" id="UP001521222">
    <property type="component" value="Unassembled WGS sequence"/>
</dbReference>
<organism evidence="4 5">
    <name type="scientific">Nothophoma quercina</name>
    <dbReference type="NCBI Taxonomy" id="749835"/>
    <lineage>
        <taxon>Eukaryota</taxon>
        <taxon>Fungi</taxon>
        <taxon>Dikarya</taxon>
        <taxon>Ascomycota</taxon>
        <taxon>Pezizomycotina</taxon>
        <taxon>Dothideomycetes</taxon>
        <taxon>Pleosporomycetidae</taxon>
        <taxon>Pleosporales</taxon>
        <taxon>Pleosporineae</taxon>
        <taxon>Didymellaceae</taxon>
        <taxon>Nothophoma</taxon>
    </lineage>
</organism>
<evidence type="ECO:0000259" key="3">
    <source>
        <dbReference type="PROSITE" id="PS51352"/>
    </source>
</evidence>
<dbReference type="PANTHER" id="PTHR46115">
    <property type="entry name" value="THIOREDOXIN-LIKE PROTEIN 1"/>
    <property type="match status" value="1"/>
</dbReference>
<evidence type="ECO:0000313" key="4">
    <source>
        <dbReference type="EMBL" id="KAL1592197.1"/>
    </source>
</evidence>
<dbReference type="SUPFAM" id="SSF52833">
    <property type="entry name" value="Thioredoxin-like"/>
    <property type="match status" value="1"/>
</dbReference>
<gene>
    <name evidence="4" type="ORF">SLS59_009853</name>
</gene>
<evidence type="ECO:0000256" key="2">
    <source>
        <dbReference type="ARBA" id="ARBA00023157"/>
    </source>
</evidence>
<keyword evidence="2" id="KW-1015">Disulfide bond</keyword>
<dbReference type="InterPro" id="IPR013766">
    <property type="entry name" value="Thioredoxin_domain"/>
</dbReference>
<proteinExistence type="inferred from homology"/>
<dbReference type="Pfam" id="PF00085">
    <property type="entry name" value="Thioredoxin"/>
    <property type="match status" value="1"/>
</dbReference>
<name>A0ABR3QK47_9PLEO</name>
<protein>
    <recommendedName>
        <fullName evidence="3">Thioredoxin domain-containing protein</fullName>
    </recommendedName>
</protein>